<evidence type="ECO:0000256" key="1">
    <source>
        <dbReference type="ARBA" id="ARBA00004003"/>
    </source>
</evidence>
<feature type="transmembrane region" description="Helical" evidence="6">
    <location>
        <begin position="254"/>
        <end position="274"/>
    </location>
</feature>
<dbReference type="GO" id="GO:0030658">
    <property type="term" value="C:transport vesicle membrane"/>
    <property type="evidence" value="ECO:0007669"/>
    <property type="project" value="UniProtKB-SubCell"/>
</dbReference>
<feature type="region of interest" description="Disordered" evidence="7">
    <location>
        <begin position="66"/>
        <end position="87"/>
    </location>
</feature>
<feature type="transmembrane region" description="Helical" evidence="6">
    <location>
        <begin position="141"/>
        <end position="164"/>
    </location>
</feature>
<dbReference type="Pfam" id="PF04144">
    <property type="entry name" value="SCAMP"/>
    <property type="match status" value="1"/>
</dbReference>
<feature type="transmembrane region" description="Helical" evidence="6">
    <location>
        <begin position="170"/>
        <end position="192"/>
    </location>
</feature>
<evidence type="ECO:0000256" key="2">
    <source>
        <dbReference type="ARBA" id="ARBA00010482"/>
    </source>
</evidence>
<dbReference type="InterPro" id="IPR007273">
    <property type="entry name" value="SCAMP"/>
</dbReference>
<dbReference type="PANTHER" id="PTHR10687">
    <property type="entry name" value="SECRETORY CARRIER-ASSOCIATED MEMBRANE PROTEIN SCAMP"/>
    <property type="match status" value="1"/>
</dbReference>
<feature type="compositionally biased region" description="Low complexity" evidence="7">
    <location>
        <begin position="33"/>
        <end position="46"/>
    </location>
</feature>
<keyword evidence="6" id="KW-0968">Cytoplasmic vesicle</keyword>
<organism evidence="8">
    <name type="scientific">Auxenochlorella protothecoides</name>
    <name type="common">Green microalga</name>
    <name type="synonym">Chlorella protothecoides</name>
    <dbReference type="NCBI Taxonomy" id="3075"/>
    <lineage>
        <taxon>Eukaryota</taxon>
        <taxon>Viridiplantae</taxon>
        <taxon>Chlorophyta</taxon>
        <taxon>core chlorophytes</taxon>
        <taxon>Trebouxiophyceae</taxon>
        <taxon>Chlorellales</taxon>
        <taxon>Chlorellaceae</taxon>
        <taxon>Auxenochlorella</taxon>
    </lineage>
</organism>
<dbReference type="PANTHER" id="PTHR10687:SF2">
    <property type="entry name" value="SECRETORY CARRIER-ASSOCIATED MEMBRANE PROTEIN"/>
    <property type="match status" value="1"/>
</dbReference>
<keyword evidence="5 6" id="KW-0472">Membrane</keyword>
<dbReference type="GO" id="GO:0032588">
    <property type="term" value="C:trans-Golgi network membrane"/>
    <property type="evidence" value="ECO:0007669"/>
    <property type="project" value="TreeGrafter"/>
</dbReference>
<protein>
    <recommendedName>
        <fullName evidence="6">Secretory carrier-associated membrane protein</fullName>
        <shortName evidence="6">Secretory carrier membrane protein</shortName>
    </recommendedName>
</protein>
<gene>
    <name evidence="8" type="ORF">g.6261</name>
</gene>
<evidence type="ECO:0000313" key="8">
    <source>
        <dbReference type="EMBL" id="JAT77545.1"/>
    </source>
</evidence>
<comment type="similarity">
    <text evidence="2 6">Belongs to the SCAMP family.</text>
</comment>
<dbReference type="GO" id="GO:0055038">
    <property type="term" value="C:recycling endosome membrane"/>
    <property type="evidence" value="ECO:0007669"/>
    <property type="project" value="TreeGrafter"/>
</dbReference>
<sequence length="304" mass="33078">MTDNPFNDNPFGRNQTNGSQAASAGPWATESSAGAWGTGAPAATPAWAEDVTTSAFAAPAPMLNDTVPAAPGVKNTKTEKNLDKREADLNRREAELRRLEQELRAGGAGSLKNWPPYCAFTYHDIRAEIPQPLQGMVRSAYWAYLGLVLCLFFNFVGTAAYLIGVDGGGIAAFLWGGLYMLGGVPLAWFLWYRRVYSAAIKDSAFQYGLFFAMYMAHLIFVGWSVVAPPILNSSSHTGFWEAINVISDNTGVGVMYFIGAALWAVEFLWSFWVLKLVYSCFRGQGHTARSVKNDAAATGVRSQV</sequence>
<evidence type="ECO:0000256" key="5">
    <source>
        <dbReference type="ARBA" id="ARBA00023136"/>
    </source>
</evidence>
<accession>A0A1D2AF47</accession>
<keyword evidence="6" id="KW-1003">Cell membrane</keyword>
<keyword evidence="4 6" id="KW-1133">Transmembrane helix</keyword>
<dbReference type="GO" id="GO:0015031">
    <property type="term" value="P:protein transport"/>
    <property type="evidence" value="ECO:0007669"/>
    <property type="project" value="InterPro"/>
</dbReference>
<name>A0A1D2AF47_AUXPR</name>
<dbReference type="EMBL" id="GDKF01001077">
    <property type="protein sequence ID" value="JAT77545.1"/>
    <property type="molecule type" value="Transcribed_RNA"/>
</dbReference>
<comment type="function">
    <text evidence="1 6">Probably involved in membrane trafficking.</text>
</comment>
<evidence type="ECO:0000256" key="6">
    <source>
        <dbReference type="RuleBase" id="RU363122"/>
    </source>
</evidence>
<reference evidence="8" key="1">
    <citation type="submission" date="2015-08" db="EMBL/GenBank/DDBJ databases">
        <authorList>
            <person name="Babu N.S."/>
            <person name="Beckwith C.J."/>
            <person name="Beseler K.G."/>
            <person name="Brison A."/>
            <person name="Carone J.V."/>
            <person name="Caskin T.P."/>
            <person name="Diamond M."/>
            <person name="Durham M.E."/>
            <person name="Foxe J.M."/>
            <person name="Go M."/>
            <person name="Henderson B.A."/>
            <person name="Jones I.B."/>
            <person name="McGettigan J.A."/>
            <person name="Micheletti S.J."/>
            <person name="Nasrallah M.E."/>
            <person name="Ortiz D."/>
            <person name="Piller C.R."/>
            <person name="Privatt S.R."/>
            <person name="Schneider S.L."/>
            <person name="Sharp S."/>
            <person name="Smith T.C."/>
            <person name="Stanton J.D."/>
            <person name="Ullery H.E."/>
            <person name="Wilson R.J."/>
            <person name="Serrano M.G."/>
            <person name="Buck G."/>
            <person name="Lee V."/>
            <person name="Wang Y."/>
            <person name="Carvalho R."/>
            <person name="Voegtly L."/>
            <person name="Shi R."/>
            <person name="Duckworth R."/>
            <person name="Johnson A."/>
            <person name="Loviza R."/>
            <person name="Walstead R."/>
            <person name="Shah Z."/>
            <person name="Kiflezghi M."/>
            <person name="Wade K."/>
            <person name="Ball S.L."/>
            <person name="Bradley K.W."/>
            <person name="Asai D.J."/>
            <person name="Bowman C.A."/>
            <person name="Russell D.A."/>
            <person name="Pope W.H."/>
            <person name="Jacobs-Sera D."/>
            <person name="Hendrix R.W."/>
            <person name="Hatfull G.F."/>
        </authorList>
    </citation>
    <scope>NUCLEOTIDE SEQUENCE</scope>
</reference>
<feature type="compositionally biased region" description="Basic and acidic residues" evidence="7">
    <location>
        <begin position="76"/>
        <end position="87"/>
    </location>
</feature>
<keyword evidence="6" id="KW-0813">Transport</keyword>
<evidence type="ECO:0000256" key="7">
    <source>
        <dbReference type="SAM" id="MobiDB-lite"/>
    </source>
</evidence>
<keyword evidence="3 6" id="KW-0812">Transmembrane</keyword>
<dbReference type="GO" id="GO:0005886">
    <property type="term" value="C:plasma membrane"/>
    <property type="evidence" value="ECO:0007669"/>
    <property type="project" value="UniProtKB-SubCell"/>
</dbReference>
<evidence type="ECO:0000256" key="4">
    <source>
        <dbReference type="ARBA" id="ARBA00022989"/>
    </source>
</evidence>
<feature type="transmembrane region" description="Helical" evidence="6">
    <location>
        <begin position="204"/>
        <end position="226"/>
    </location>
</feature>
<dbReference type="AlphaFoldDB" id="A0A1D2AF47"/>
<comment type="subcellular location">
    <subcellularLocation>
        <location evidence="6">Cell membrane</location>
        <topology evidence="6">Multi-pass membrane protein</topology>
    </subcellularLocation>
    <subcellularLocation>
        <location evidence="6">Cytoplasmic vesicle</location>
        <location evidence="6">Secretory vesicle membrane</location>
        <topology evidence="6">Multi-pass membrane protein</topology>
    </subcellularLocation>
</comment>
<feature type="region of interest" description="Disordered" evidence="7">
    <location>
        <begin position="1"/>
        <end position="46"/>
    </location>
</feature>
<proteinExistence type="inferred from homology"/>
<evidence type="ECO:0000256" key="3">
    <source>
        <dbReference type="ARBA" id="ARBA00022692"/>
    </source>
</evidence>
<feature type="compositionally biased region" description="Polar residues" evidence="7">
    <location>
        <begin position="1"/>
        <end position="22"/>
    </location>
</feature>